<accession>A0ABW4X323</accession>
<feature type="transmembrane region" description="Helical" evidence="1">
    <location>
        <begin position="16"/>
        <end position="39"/>
    </location>
</feature>
<evidence type="ECO:0000256" key="1">
    <source>
        <dbReference type="SAM" id="Phobius"/>
    </source>
</evidence>
<dbReference type="Proteomes" id="UP001597369">
    <property type="component" value="Unassembled WGS sequence"/>
</dbReference>
<feature type="transmembrane region" description="Helical" evidence="1">
    <location>
        <begin position="51"/>
        <end position="69"/>
    </location>
</feature>
<keyword evidence="1" id="KW-0812">Transmembrane</keyword>
<keyword evidence="1" id="KW-0472">Membrane</keyword>
<reference evidence="3" key="1">
    <citation type="journal article" date="2019" name="Int. J. Syst. Evol. Microbiol.">
        <title>The Global Catalogue of Microorganisms (GCM) 10K type strain sequencing project: providing services to taxonomists for standard genome sequencing and annotation.</title>
        <authorList>
            <consortium name="The Broad Institute Genomics Platform"/>
            <consortium name="The Broad Institute Genome Sequencing Center for Infectious Disease"/>
            <person name="Wu L."/>
            <person name="Ma J."/>
        </authorList>
    </citation>
    <scope>NUCLEOTIDE SEQUENCE [LARGE SCALE GENOMIC DNA]</scope>
    <source>
        <strain evidence="3">JCM 16545</strain>
    </source>
</reference>
<proteinExistence type="predicted"/>
<keyword evidence="1" id="KW-1133">Transmembrane helix</keyword>
<dbReference type="Pfam" id="PF19638">
    <property type="entry name" value="DUF6141"/>
    <property type="match status" value="1"/>
</dbReference>
<dbReference type="InterPro" id="IPR046139">
    <property type="entry name" value="DUF6141"/>
</dbReference>
<evidence type="ECO:0000313" key="3">
    <source>
        <dbReference type="Proteomes" id="UP001597369"/>
    </source>
</evidence>
<name>A0ABW4X323_9BACT</name>
<protein>
    <submittedName>
        <fullName evidence="2">DUF6141 family protein</fullName>
    </submittedName>
</protein>
<dbReference type="RefSeq" id="WP_229962117.1">
    <property type="nucleotide sequence ID" value="NZ_JAJJWI010000018.1"/>
</dbReference>
<sequence length="173" mass="19755">MAETVLFQEKQRFRQLGLWTVVLAFAAIFWVGFVYQVLLSGTYGNNPVSDVELSVVFAVVGVYLPLFFYKMNLTTEVLPGMLQVYFSPFHLNPVRVPLRLVRTYEKVVYSPIGDYGGWGIRWGRKGKAYNMSGNEGVELLFYNKKPLLIGSQRAHELYQAIRQAKEMKSEIGS</sequence>
<comment type="caution">
    <text evidence="2">The sequence shown here is derived from an EMBL/GenBank/DDBJ whole genome shotgun (WGS) entry which is preliminary data.</text>
</comment>
<gene>
    <name evidence="2" type="ORF">ACFSKU_21030</name>
</gene>
<keyword evidence="3" id="KW-1185">Reference proteome</keyword>
<organism evidence="2 3">
    <name type="scientific">Pontibacter silvestris</name>
    <dbReference type="NCBI Taxonomy" id="2305183"/>
    <lineage>
        <taxon>Bacteria</taxon>
        <taxon>Pseudomonadati</taxon>
        <taxon>Bacteroidota</taxon>
        <taxon>Cytophagia</taxon>
        <taxon>Cytophagales</taxon>
        <taxon>Hymenobacteraceae</taxon>
        <taxon>Pontibacter</taxon>
    </lineage>
</organism>
<dbReference type="EMBL" id="JBHUHV010000060">
    <property type="protein sequence ID" value="MFD2069379.1"/>
    <property type="molecule type" value="Genomic_DNA"/>
</dbReference>
<evidence type="ECO:0000313" key="2">
    <source>
        <dbReference type="EMBL" id="MFD2069379.1"/>
    </source>
</evidence>